<dbReference type="GO" id="GO:0005737">
    <property type="term" value="C:cytoplasm"/>
    <property type="evidence" value="ECO:0007669"/>
    <property type="project" value="UniProtKB-SubCell"/>
</dbReference>
<sequence>MKVGRSCWTGCGDGRALSRGQAADSGGTGAAFERTSTGRFAQSKEEEARLSAGNGVCKWFNMRMGFGFLSLSSSDGVPLEPPLDVFVHQVRLC</sequence>
<dbReference type="EMBL" id="JAUPFM010000014">
    <property type="protein sequence ID" value="KAK2830037.1"/>
    <property type="molecule type" value="Genomic_DNA"/>
</dbReference>
<dbReference type="PANTHER" id="PTHR46109">
    <property type="entry name" value="PROTEIN LIN-28"/>
    <property type="match status" value="1"/>
</dbReference>
<evidence type="ECO:0008006" key="6">
    <source>
        <dbReference type="Google" id="ProtNLM"/>
    </source>
</evidence>
<comment type="caution">
    <text evidence="4">The sequence shown here is derived from an EMBL/GenBank/DDBJ whole genome shotgun (WGS) entry which is preliminary data.</text>
</comment>
<name>A0AA88M6C7_CHASR</name>
<accession>A0AA88M6C7</accession>
<evidence type="ECO:0000256" key="3">
    <source>
        <dbReference type="SAM" id="MobiDB-lite"/>
    </source>
</evidence>
<feature type="region of interest" description="Disordered" evidence="3">
    <location>
        <begin position="14"/>
        <end position="46"/>
    </location>
</feature>
<dbReference type="AlphaFoldDB" id="A0AA88M6C7"/>
<dbReference type="GO" id="GO:0031054">
    <property type="term" value="P:pre-miRNA processing"/>
    <property type="evidence" value="ECO:0007669"/>
    <property type="project" value="TreeGrafter"/>
</dbReference>
<dbReference type="InterPro" id="IPR012340">
    <property type="entry name" value="NA-bd_OB-fold"/>
</dbReference>
<comment type="subcellular location">
    <subcellularLocation>
        <location evidence="1">Cytoplasm</location>
    </subcellularLocation>
</comment>
<reference evidence="4" key="1">
    <citation type="submission" date="2023-07" db="EMBL/GenBank/DDBJ databases">
        <title>Chromosome-level Genome Assembly of Striped Snakehead (Channa striata).</title>
        <authorList>
            <person name="Liu H."/>
        </authorList>
    </citation>
    <scope>NUCLEOTIDE SEQUENCE</scope>
    <source>
        <strain evidence="4">Gz</strain>
        <tissue evidence="4">Muscle</tissue>
    </source>
</reference>
<organism evidence="4 5">
    <name type="scientific">Channa striata</name>
    <name type="common">Snakehead murrel</name>
    <name type="synonym">Ophicephalus striatus</name>
    <dbReference type="NCBI Taxonomy" id="64152"/>
    <lineage>
        <taxon>Eukaryota</taxon>
        <taxon>Metazoa</taxon>
        <taxon>Chordata</taxon>
        <taxon>Craniata</taxon>
        <taxon>Vertebrata</taxon>
        <taxon>Euteleostomi</taxon>
        <taxon>Actinopterygii</taxon>
        <taxon>Neopterygii</taxon>
        <taxon>Teleostei</taxon>
        <taxon>Neoteleostei</taxon>
        <taxon>Acanthomorphata</taxon>
        <taxon>Anabantaria</taxon>
        <taxon>Anabantiformes</taxon>
        <taxon>Channoidei</taxon>
        <taxon>Channidae</taxon>
        <taxon>Channa</taxon>
    </lineage>
</organism>
<evidence type="ECO:0000256" key="2">
    <source>
        <dbReference type="ARBA" id="ARBA00022490"/>
    </source>
</evidence>
<keyword evidence="5" id="KW-1185">Reference proteome</keyword>
<evidence type="ECO:0000313" key="4">
    <source>
        <dbReference type="EMBL" id="KAK2830037.1"/>
    </source>
</evidence>
<dbReference type="Proteomes" id="UP001187415">
    <property type="component" value="Unassembled WGS sequence"/>
</dbReference>
<gene>
    <name evidence="4" type="ORF">Q5P01_017968</name>
</gene>
<dbReference type="InterPro" id="IPR051373">
    <property type="entry name" value="Lin-28_RNA-binding"/>
</dbReference>
<dbReference type="GO" id="GO:0003729">
    <property type="term" value="F:mRNA binding"/>
    <property type="evidence" value="ECO:0007669"/>
    <property type="project" value="TreeGrafter"/>
</dbReference>
<dbReference type="PANTHER" id="PTHR46109:SF1">
    <property type="entry name" value="PROTEIN LIN-28 HOMOLOG"/>
    <property type="match status" value="1"/>
</dbReference>
<evidence type="ECO:0000313" key="5">
    <source>
        <dbReference type="Proteomes" id="UP001187415"/>
    </source>
</evidence>
<proteinExistence type="predicted"/>
<evidence type="ECO:0000256" key="1">
    <source>
        <dbReference type="ARBA" id="ARBA00004496"/>
    </source>
</evidence>
<keyword evidence="2" id="KW-0963">Cytoplasm</keyword>
<protein>
    <recommendedName>
        <fullName evidence="6">CSD domain-containing protein</fullName>
    </recommendedName>
</protein>
<dbReference type="Gene3D" id="2.40.50.140">
    <property type="entry name" value="Nucleic acid-binding proteins"/>
    <property type="match status" value="1"/>
</dbReference>
<dbReference type="GO" id="GO:0005634">
    <property type="term" value="C:nucleus"/>
    <property type="evidence" value="ECO:0007669"/>
    <property type="project" value="TreeGrafter"/>
</dbReference>